<accession>A0A5C4JMF8</accession>
<protein>
    <submittedName>
        <fullName evidence="2">Beta-lactamase family protein</fullName>
    </submittedName>
</protein>
<sequence length="348" mass="38596">MRETVDDNAEAFLEAMVASEHFSGVVLVTSRERTVHKRAYGPSGKVQPNRTDRRLHVGSLTKQFTAAAIMQLADADAIKLDDPINALLPETYRTRIWSEISVRHLLTHTSGIPDYAVIRDYYDVTDGWAFSATIDGMIREAMGRPLNFAPGARFQYSNIGFTLLGKIIEHRSGRRYADYLKQELLAPLGMADSEIHDEDSRSRPDDAPGLRWDDSACSHVADDVVSLPVTPADGGLVTTADDFARWVGVYRRMALPGLTKPALERMLQPVVPIDAARWPGRDLRGPACYAFGVMRSGDLIMHEGSIVGFRSYFIYSLDDDLLIAVFSNNTANDVFRIAAGLFGLYDHA</sequence>
<proteinExistence type="predicted"/>
<gene>
    <name evidence="2" type="ORF">FF124_17695</name>
</gene>
<evidence type="ECO:0000259" key="1">
    <source>
        <dbReference type="Pfam" id="PF00144"/>
    </source>
</evidence>
<dbReference type="PANTHER" id="PTHR46825">
    <property type="entry name" value="D-ALANYL-D-ALANINE-CARBOXYPEPTIDASE/ENDOPEPTIDASE AMPH"/>
    <property type="match status" value="1"/>
</dbReference>
<evidence type="ECO:0000313" key="2">
    <source>
        <dbReference type="EMBL" id="TNB46362.1"/>
    </source>
</evidence>
<keyword evidence="3" id="KW-1185">Reference proteome</keyword>
<dbReference type="InterPro" id="IPR012338">
    <property type="entry name" value="Beta-lactam/transpept-like"/>
</dbReference>
<dbReference type="Gene3D" id="3.40.710.10">
    <property type="entry name" value="DD-peptidase/beta-lactamase superfamily"/>
    <property type="match status" value="1"/>
</dbReference>
<dbReference type="PANTHER" id="PTHR46825:SF9">
    <property type="entry name" value="BETA-LACTAMASE-RELATED DOMAIN-CONTAINING PROTEIN"/>
    <property type="match status" value="1"/>
</dbReference>
<dbReference type="InterPro" id="IPR001466">
    <property type="entry name" value="Beta-lactam-related"/>
</dbReference>
<dbReference type="RefSeq" id="WP_138749810.1">
    <property type="nucleotide sequence ID" value="NZ_VCLB01000010.1"/>
</dbReference>
<feature type="domain" description="Beta-lactamase-related" evidence="1">
    <location>
        <begin position="11"/>
        <end position="334"/>
    </location>
</feature>
<dbReference type="InterPro" id="IPR050491">
    <property type="entry name" value="AmpC-like"/>
</dbReference>
<dbReference type="AlphaFoldDB" id="A0A5C4JMF8"/>
<name>A0A5C4JMF8_9HYPH</name>
<dbReference type="OrthoDB" id="9808046at2"/>
<organism evidence="2 3">
    <name type="scientific">Martelella lutilitoris</name>
    <dbReference type="NCBI Taxonomy" id="2583532"/>
    <lineage>
        <taxon>Bacteria</taxon>
        <taxon>Pseudomonadati</taxon>
        <taxon>Pseudomonadota</taxon>
        <taxon>Alphaproteobacteria</taxon>
        <taxon>Hyphomicrobiales</taxon>
        <taxon>Aurantimonadaceae</taxon>
        <taxon>Martelella</taxon>
    </lineage>
</organism>
<dbReference type="Pfam" id="PF00144">
    <property type="entry name" value="Beta-lactamase"/>
    <property type="match status" value="1"/>
</dbReference>
<reference evidence="2 3" key="1">
    <citation type="submission" date="2019-06" db="EMBL/GenBank/DDBJ databases">
        <title>Martelella lutilitoris sp. nov., isolated from a tidal mudflat.</title>
        <authorList>
            <person name="Kim Y.-J."/>
        </authorList>
    </citation>
    <scope>NUCLEOTIDE SEQUENCE [LARGE SCALE GENOMIC DNA]</scope>
    <source>
        <strain evidence="2 3">GH2-6</strain>
    </source>
</reference>
<dbReference type="EMBL" id="VCLB01000010">
    <property type="protein sequence ID" value="TNB46362.1"/>
    <property type="molecule type" value="Genomic_DNA"/>
</dbReference>
<dbReference type="SUPFAM" id="SSF56601">
    <property type="entry name" value="beta-lactamase/transpeptidase-like"/>
    <property type="match status" value="1"/>
</dbReference>
<evidence type="ECO:0000313" key="3">
    <source>
        <dbReference type="Proteomes" id="UP000307874"/>
    </source>
</evidence>
<dbReference type="Proteomes" id="UP000307874">
    <property type="component" value="Unassembled WGS sequence"/>
</dbReference>
<comment type="caution">
    <text evidence="2">The sequence shown here is derived from an EMBL/GenBank/DDBJ whole genome shotgun (WGS) entry which is preliminary data.</text>
</comment>